<sequence length="68" mass="8204">MLSNGGFLYHIKDKPAFLWGNKCLVLAFLCNLQLCFSYYLYVRAWFLDFSRMYHSQFRKLSVCSVHRR</sequence>
<protein>
    <submittedName>
        <fullName evidence="2">Uncharacterized protein</fullName>
    </submittedName>
</protein>
<evidence type="ECO:0000256" key="1">
    <source>
        <dbReference type="SAM" id="Phobius"/>
    </source>
</evidence>
<keyword evidence="1" id="KW-1133">Transmembrane helix</keyword>
<reference evidence="2" key="1">
    <citation type="submission" date="2019-04" db="EMBL/GenBank/DDBJ databases">
        <title>Friends and foes A comparative genomics study of 23 Aspergillus species from section Flavi.</title>
        <authorList>
            <consortium name="DOE Joint Genome Institute"/>
            <person name="Kjaerbolling I."/>
            <person name="Vesth T."/>
            <person name="Frisvad J.C."/>
            <person name="Nybo J.L."/>
            <person name="Theobald S."/>
            <person name="Kildgaard S."/>
            <person name="Isbrandt T."/>
            <person name="Kuo A."/>
            <person name="Sato A."/>
            <person name="Lyhne E.K."/>
            <person name="Kogle M.E."/>
            <person name="Wiebenga A."/>
            <person name="Kun R.S."/>
            <person name="Lubbers R.J."/>
            <person name="Makela M.R."/>
            <person name="Barry K."/>
            <person name="Chovatia M."/>
            <person name="Clum A."/>
            <person name="Daum C."/>
            <person name="Haridas S."/>
            <person name="He G."/>
            <person name="LaButti K."/>
            <person name="Lipzen A."/>
            <person name="Mondo S."/>
            <person name="Riley R."/>
            <person name="Salamov A."/>
            <person name="Simmons B.A."/>
            <person name="Magnuson J.K."/>
            <person name="Henrissat B."/>
            <person name="Mortensen U.H."/>
            <person name="Larsen T.O."/>
            <person name="Devries R.P."/>
            <person name="Grigoriev I.V."/>
            <person name="Machida M."/>
            <person name="Baker S.E."/>
            <person name="Andersen M.R."/>
        </authorList>
    </citation>
    <scope>NUCLEOTIDE SEQUENCE [LARGE SCALE GENOMIC DNA]</scope>
    <source>
        <strain evidence="2">CBS 121.62</strain>
    </source>
</reference>
<evidence type="ECO:0000313" key="2">
    <source>
        <dbReference type="EMBL" id="KAB8248836.1"/>
    </source>
</evidence>
<gene>
    <name evidence="2" type="ORF">BDV35DRAFT_346333</name>
</gene>
<keyword evidence="1" id="KW-0812">Transmembrane</keyword>
<feature type="transmembrane region" description="Helical" evidence="1">
    <location>
        <begin position="24"/>
        <end position="42"/>
    </location>
</feature>
<proteinExistence type="predicted"/>
<name>A0A5N6H2V4_ASPFL</name>
<organism evidence="2">
    <name type="scientific">Aspergillus flavus</name>
    <dbReference type="NCBI Taxonomy" id="5059"/>
    <lineage>
        <taxon>Eukaryota</taxon>
        <taxon>Fungi</taxon>
        <taxon>Dikarya</taxon>
        <taxon>Ascomycota</taxon>
        <taxon>Pezizomycotina</taxon>
        <taxon>Eurotiomycetes</taxon>
        <taxon>Eurotiomycetidae</taxon>
        <taxon>Eurotiales</taxon>
        <taxon>Aspergillaceae</taxon>
        <taxon>Aspergillus</taxon>
        <taxon>Aspergillus subgen. Circumdati</taxon>
    </lineage>
</organism>
<keyword evidence="1" id="KW-0472">Membrane</keyword>
<dbReference type="EMBL" id="ML734576">
    <property type="protein sequence ID" value="KAB8248836.1"/>
    <property type="molecule type" value="Genomic_DNA"/>
</dbReference>
<accession>A0A5N6H2V4</accession>
<dbReference type="Proteomes" id="UP000325434">
    <property type="component" value="Unassembled WGS sequence"/>
</dbReference>
<dbReference type="AlphaFoldDB" id="A0A5N6H2V4"/>